<accession>A0A9K3D3A6</accession>
<dbReference type="Proteomes" id="UP000265618">
    <property type="component" value="Unassembled WGS sequence"/>
</dbReference>
<organism evidence="1 2">
    <name type="scientific">Kipferlia bialata</name>
    <dbReference type="NCBI Taxonomy" id="797122"/>
    <lineage>
        <taxon>Eukaryota</taxon>
        <taxon>Metamonada</taxon>
        <taxon>Carpediemonas-like organisms</taxon>
        <taxon>Kipferlia</taxon>
    </lineage>
</organism>
<gene>
    <name evidence="1" type="ORF">KIPB_010498</name>
</gene>
<feature type="non-terminal residue" evidence="1">
    <location>
        <position position="1"/>
    </location>
</feature>
<keyword evidence="2" id="KW-1185">Reference proteome</keyword>
<evidence type="ECO:0000313" key="1">
    <source>
        <dbReference type="EMBL" id="GIQ88284.1"/>
    </source>
</evidence>
<sequence length="387" mass="41846">DILSEAETLILTVSSECLETSLTVTDLVATHPIVICLHRICDVLRASHRCGISLPSSGKDSHSPSHLLAQMALHVMFPPKDKDQYGADKPCFSFPYRAGPASPTLLRQSSRTLIISFAAGIVRAAAEVDAEVKTMAAVHCGNQIRRVVSQSLSPSVWGTAATELVRAGAMLPHTLDTQTVLNDNSLAGHYSVAVALAVFISGSLIEVKQGMTHLVVHSQHDCTHCVDILVECGVRQAEAVAAHRRKGHRSSADEALCRAWPMLPDPRIGDVLSALELTPPCCKTLPRPSPALGFEPLHGCPGPELERAIASQQKQLAEARGQIKEGDAEVGFSVLIKYCRTWLKMKGLPQRIRDGISTRFFHLVQTHGVGRHSSVTDLFAHRILTTA</sequence>
<reference evidence="1 2" key="1">
    <citation type="journal article" date="2018" name="PLoS ONE">
        <title>The draft genome of Kipferlia bialata reveals reductive genome evolution in fornicate parasites.</title>
        <authorList>
            <person name="Tanifuji G."/>
            <person name="Takabayashi S."/>
            <person name="Kume K."/>
            <person name="Takagi M."/>
            <person name="Nakayama T."/>
            <person name="Kamikawa R."/>
            <person name="Inagaki Y."/>
            <person name="Hashimoto T."/>
        </authorList>
    </citation>
    <scope>NUCLEOTIDE SEQUENCE [LARGE SCALE GENOMIC DNA]</scope>
    <source>
        <strain evidence="1">NY0173</strain>
    </source>
</reference>
<proteinExistence type="predicted"/>
<protein>
    <submittedName>
        <fullName evidence="1">Uncharacterized protein</fullName>
    </submittedName>
</protein>
<dbReference type="AlphaFoldDB" id="A0A9K3D3A6"/>
<comment type="caution">
    <text evidence="1">The sequence shown here is derived from an EMBL/GenBank/DDBJ whole genome shotgun (WGS) entry which is preliminary data.</text>
</comment>
<evidence type="ECO:0000313" key="2">
    <source>
        <dbReference type="Proteomes" id="UP000265618"/>
    </source>
</evidence>
<feature type="non-terminal residue" evidence="1">
    <location>
        <position position="387"/>
    </location>
</feature>
<name>A0A9K3D3A6_9EUKA</name>
<dbReference type="EMBL" id="BDIP01003923">
    <property type="protein sequence ID" value="GIQ88284.1"/>
    <property type="molecule type" value="Genomic_DNA"/>
</dbReference>